<dbReference type="EMBL" id="FNID01000010">
    <property type="protein sequence ID" value="SDN06750.1"/>
    <property type="molecule type" value="Genomic_DNA"/>
</dbReference>
<dbReference type="AlphaFoldDB" id="A0A1G9YCH5"/>
<sequence>MQQPDMPVKARPYRHQQEAFDFACKLFGLPVGGDVRRIFSRGAALLMEMG</sequence>
<keyword evidence="2" id="KW-1185">Reference proteome</keyword>
<gene>
    <name evidence="1" type="ORF">SAMN05192585_11086</name>
</gene>
<name>A0A1G9YCH5_9FIRM</name>
<evidence type="ECO:0000313" key="2">
    <source>
        <dbReference type="Proteomes" id="UP000199182"/>
    </source>
</evidence>
<organism evidence="1 2">
    <name type="scientific">Acetanaerobacterium elongatum</name>
    <dbReference type="NCBI Taxonomy" id="258515"/>
    <lineage>
        <taxon>Bacteria</taxon>
        <taxon>Bacillati</taxon>
        <taxon>Bacillota</taxon>
        <taxon>Clostridia</taxon>
        <taxon>Eubacteriales</taxon>
        <taxon>Oscillospiraceae</taxon>
        <taxon>Acetanaerobacterium</taxon>
    </lineage>
</organism>
<reference evidence="1 2" key="1">
    <citation type="submission" date="2016-10" db="EMBL/GenBank/DDBJ databases">
        <authorList>
            <person name="de Groot N.N."/>
        </authorList>
    </citation>
    <scope>NUCLEOTIDE SEQUENCE [LARGE SCALE GENOMIC DNA]</scope>
    <source>
        <strain evidence="1 2">CGMCC 1.5012</strain>
    </source>
</reference>
<dbReference type="RefSeq" id="WP_242871692.1">
    <property type="nucleotide sequence ID" value="NZ_FNID01000010.1"/>
</dbReference>
<protein>
    <submittedName>
        <fullName evidence="1">Uncharacterized protein</fullName>
    </submittedName>
</protein>
<dbReference type="STRING" id="258515.SAMN05192585_11086"/>
<evidence type="ECO:0000313" key="1">
    <source>
        <dbReference type="EMBL" id="SDN06750.1"/>
    </source>
</evidence>
<proteinExistence type="predicted"/>
<accession>A0A1G9YCH5</accession>
<dbReference type="Proteomes" id="UP000199182">
    <property type="component" value="Unassembled WGS sequence"/>
</dbReference>